<dbReference type="CDD" id="cd02947">
    <property type="entry name" value="TRX_family"/>
    <property type="match status" value="1"/>
</dbReference>
<evidence type="ECO:0000256" key="1">
    <source>
        <dbReference type="ARBA" id="ARBA00022448"/>
    </source>
</evidence>
<evidence type="ECO:0000313" key="7">
    <source>
        <dbReference type="Proteomes" id="UP000285655"/>
    </source>
</evidence>
<sequence>MKIAIIIIVILAGLLAVAVFYLQQDKNNSNTENTNNNADITSNTQEKTTGAGTVGKNEKLLTDDNFKAEVEDYEGVVLVDFYLSTCPHCQNVAEDVTAVSDELVGKAKVGKMDARAESVTSDKYKIESVPTFIVFKNGKEVERISGEKSKQELINIVNKHL</sequence>
<keyword evidence="3" id="KW-1015">Disulfide bond</keyword>
<protein>
    <recommendedName>
        <fullName evidence="5">Thioredoxin domain-containing protein</fullName>
    </recommendedName>
</protein>
<proteinExistence type="predicted"/>
<keyword evidence="2" id="KW-0249">Electron transport</keyword>
<feature type="compositionally biased region" description="Low complexity" evidence="4">
    <location>
        <begin position="28"/>
        <end position="37"/>
    </location>
</feature>
<dbReference type="Proteomes" id="UP000285655">
    <property type="component" value="Unassembled WGS sequence"/>
</dbReference>
<dbReference type="PROSITE" id="PS00194">
    <property type="entry name" value="THIOREDOXIN_1"/>
    <property type="match status" value="1"/>
</dbReference>
<evidence type="ECO:0000313" key="6">
    <source>
        <dbReference type="EMBL" id="RJO61942.1"/>
    </source>
</evidence>
<dbReference type="Gene3D" id="3.40.30.10">
    <property type="entry name" value="Glutaredoxin"/>
    <property type="match status" value="1"/>
</dbReference>
<feature type="compositionally biased region" description="Polar residues" evidence="4">
    <location>
        <begin position="38"/>
        <end position="51"/>
    </location>
</feature>
<evidence type="ECO:0000256" key="3">
    <source>
        <dbReference type="ARBA" id="ARBA00023157"/>
    </source>
</evidence>
<dbReference type="GO" id="GO:0045454">
    <property type="term" value="P:cell redox homeostasis"/>
    <property type="evidence" value="ECO:0007669"/>
    <property type="project" value="TreeGrafter"/>
</dbReference>
<dbReference type="Pfam" id="PF00085">
    <property type="entry name" value="Thioredoxin"/>
    <property type="match status" value="1"/>
</dbReference>
<comment type="caution">
    <text evidence="6">The sequence shown here is derived from an EMBL/GenBank/DDBJ whole genome shotgun (WGS) entry which is preliminary data.</text>
</comment>
<dbReference type="PROSITE" id="PS51352">
    <property type="entry name" value="THIOREDOXIN_2"/>
    <property type="match status" value="1"/>
</dbReference>
<name>A0A419DFS9_9BACT</name>
<dbReference type="EMBL" id="QZJW01000007">
    <property type="protein sequence ID" value="RJO61942.1"/>
    <property type="molecule type" value="Genomic_DNA"/>
</dbReference>
<dbReference type="PANTHER" id="PTHR45663">
    <property type="entry name" value="GEO12009P1"/>
    <property type="match status" value="1"/>
</dbReference>
<dbReference type="GO" id="GO:0005829">
    <property type="term" value="C:cytosol"/>
    <property type="evidence" value="ECO:0007669"/>
    <property type="project" value="TreeGrafter"/>
</dbReference>
<evidence type="ECO:0000259" key="5">
    <source>
        <dbReference type="PROSITE" id="PS51352"/>
    </source>
</evidence>
<reference evidence="6 7" key="1">
    <citation type="journal article" date="2017" name="ISME J.">
        <title>Energy and carbon metabolisms in a deep terrestrial subsurface fluid microbial community.</title>
        <authorList>
            <person name="Momper L."/>
            <person name="Jungbluth S.P."/>
            <person name="Lee M.D."/>
            <person name="Amend J.P."/>
        </authorList>
    </citation>
    <scope>NUCLEOTIDE SEQUENCE [LARGE SCALE GENOMIC DNA]</scope>
    <source>
        <strain evidence="6">SURF_29</strain>
    </source>
</reference>
<dbReference type="InterPro" id="IPR013766">
    <property type="entry name" value="Thioredoxin_domain"/>
</dbReference>
<organism evidence="6 7">
    <name type="scientific">candidate division WS5 bacterium</name>
    <dbReference type="NCBI Taxonomy" id="2093353"/>
    <lineage>
        <taxon>Bacteria</taxon>
        <taxon>candidate division WS5</taxon>
    </lineage>
</organism>
<dbReference type="InterPro" id="IPR036249">
    <property type="entry name" value="Thioredoxin-like_sf"/>
</dbReference>
<dbReference type="SUPFAM" id="SSF52833">
    <property type="entry name" value="Thioredoxin-like"/>
    <property type="match status" value="1"/>
</dbReference>
<gene>
    <name evidence="6" type="ORF">C4544_01455</name>
</gene>
<dbReference type="GO" id="GO:0015035">
    <property type="term" value="F:protein-disulfide reductase activity"/>
    <property type="evidence" value="ECO:0007669"/>
    <property type="project" value="TreeGrafter"/>
</dbReference>
<evidence type="ECO:0000256" key="2">
    <source>
        <dbReference type="ARBA" id="ARBA00022982"/>
    </source>
</evidence>
<dbReference type="AlphaFoldDB" id="A0A419DFS9"/>
<feature type="domain" description="Thioredoxin" evidence="5">
    <location>
        <begin position="49"/>
        <end position="161"/>
    </location>
</feature>
<accession>A0A419DFS9</accession>
<evidence type="ECO:0000256" key="4">
    <source>
        <dbReference type="SAM" id="MobiDB-lite"/>
    </source>
</evidence>
<dbReference type="InterPro" id="IPR017937">
    <property type="entry name" value="Thioredoxin_CS"/>
</dbReference>
<dbReference type="PANTHER" id="PTHR45663:SF11">
    <property type="entry name" value="GEO12009P1"/>
    <property type="match status" value="1"/>
</dbReference>
<keyword evidence="1" id="KW-0813">Transport</keyword>
<feature type="region of interest" description="Disordered" evidence="4">
    <location>
        <begin position="28"/>
        <end position="56"/>
    </location>
</feature>